<keyword evidence="1" id="KW-0812">Transmembrane</keyword>
<feature type="transmembrane region" description="Helical" evidence="1">
    <location>
        <begin position="558"/>
        <end position="583"/>
    </location>
</feature>
<accession>A0ABD3C6Y9</accession>
<feature type="transmembrane region" description="Helical" evidence="1">
    <location>
        <begin position="484"/>
        <end position="506"/>
    </location>
</feature>
<feature type="transmembrane region" description="Helical" evidence="1">
    <location>
        <begin position="276"/>
        <end position="302"/>
    </location>
</feature>
<evidence type="ECO:0000256" key="1">
    <source>
        <dbReference type="SAM" id="Phobius"/>
    </source>
</evidence>
<feature type="transmembrane region" description="Helical" evidence="1">
    <location>
        <begin position="364"/>
        <end position="382"/>
    </location>
</feature>
<dbReference type="Pfam" id="PF05024">
    <property type="entry name" value="Gpi1"/>
    <property type="match status" value="1"/>
</dbReference>
<dbReference type="Proteomes" id="UP001632038">
    <property type="component" value="Unassembled WGS sequence"/>
</dbReference>
<name>A0ABD3C6Y9_9LAMI</name>
<dbReference type="InterPro" id="IPR007720">
    <property type="entry name" value="PigQ/GPI1"/>
</dbReference>
<feature type="transmembrane region" description="Helical" evidence="1">
    <location>
        <begin position="454"/>
        <end position="478"/>
    </location>
</feature>
<dbReference type="EMBL" id="JAVIJP010000052">
    <property type="protein sequence ID" value="KAL3625565.1"/>
    <property type="molecule type" value="Genomic_DNA"/>
</dbReference>
<proteinExistence type="predicted"/>
<organism evidence="2 3">
    <name type="scientific">Castilleja foliolosa</name>
    <dbReference type="NCBI Taxonomy" id="1961234"/>
    <lineage>
        <taxon>Eukaryota</taxon>
        <taxon>Viridiplantae</taxon>
        <taxon>Streptophyta</taxon>
        <taxon>Embryophyta</taxon>
        <taxon>Tracheophyta</taxon>
        <taxon>Spermatophyta</taxon>
        <taxon>Magnoliopsida</taxon>
        <taxon>eudicotyledons</taxon>
        <taxon>Gunneridae</taxon>
        <taxon>Pentapetalae</taxon>
        <taxon>asterids</taxon>
        <taxon>lamiids</taxon>
        <taxon>Lamiales</taxon>
        <taxon>Orobanchaceae</taxon>
        <taxon>Pedicularideae</taxon>
        <taxon>Castillejinae</taxon>
        <taxon>Castilleja</taxon>
    </lineage>
</organism>
<evidence type="ECO:0000313" key="2">
    <source>
        <dbReference type="EMBL" id="KAL3625565.1"/>
    </source>
</evidence>
<dbReference type="AlphaFoldDB" id="A0ABD3C6Y9"/>
<gene>
    <name evidence="2" type="ORF">CASFOL_031019</name>
</gene>
<evidence type="ECO:0000313" key="3">
    <source>
        <dbReference type="Proteomes" id="UP001632038"/>
    </source>
</evidence>
<keyword evidence="1" id="KW-0472">Membrane</keyword>
<feature type="transmembrane region" description="Helical" evidence="1">
    <location>
        <begin position="527"/>
        <end position="552"/>
    </location>
</feature>
<protein>
    <submittedName>
        <fullName evidence="2">Uncharacterized protein</fullName>
    </submittedName>
</protein>
<comment type="caution">
    <text evidence="2">The sequence shown here is derived from an EMBL/GenBank/DDBJ whole genome shotgun (WGS) entry which is preliminary data.</text>
</comment>
<feature type="transmembrane region" description="Helical" evidence="1">
    <location>
        <begin position="421"/>
        <end position="442"/>
    </location>
</feature>
<sequence>MGRKTKCRLWWPSNLSSQSSPNSSFLFGWFIPTSEDSLDVVISFACDELKLTSSICPRLDLKEILQRTNKNMPALLQDKNKFCLLGHCESGTSGNKEFVRCANHKNNYMNSTSDQHLNSRASDRVSWSCGCSKHDVIFKQARIDPLTSMWIRLVYGTSETMDGRALVIPKLDHLHLNSETMSNLDLHVILYEIPIFGGHHYSLGIHSRSNVIPSTYKKPKWFDDLHQKNAQLDFDTVIQALNSANAVQLLFDGRCHVESGLPFHIVDMFSTFTCQLLAVSVASVSTVIYIIIQSSCSVFGWFSRTWIDIVMAKVFSNTLKNIHFRCCQLLYWPICLHDQSIRDRSSVELEEKAAFDKHSMWSNVMVDTLLGNFFGVPLWFMAKPTCLLVSNFAHDFTNDWLRNGCVWLMGNPAGFKLNTELAGVLGMISLNAIQIWSTLWIFMGFLIVYFTKGLALCGIVFGLTSVAALVVDVISLVTMHVLTIHLFLSLVYSTQIQALAALWRLFRGKKGNPLRHRLDSYEYTVEQHVVGSLLFTPILLLLPTTSAFHIFFTILHSAVSFFCIVLENAISFIHFTPYAKVFLWLKKRTRFPSGIWLEVSLCQPSETGALSGSNLSPKELRKPAYASSSSKPTILVSFLHSNYLNLGEVVRPHYRYLYSSFSRSSIGSSAYGLLTGRSVLYATGPILPVKLPWIVIPWKEYWRICRDSVYACREDPFKFGC</sequence>
<reference evidence="3" key="1">
    <citation type="journal article" date="2024" name="IScience">
        <title>Strigolactones Initiate the Formation of Haustorium-like Structures in Castilleja.</title>
        <authorList>
            <person name="Buerger M."/>
            <person name="Peterson D."/>
            <person name="Chory J."/>
        </authorList>
    </citation>
    <scope>NUCLEOTIDE SEQUENCE [LARGE SCALE GENOMIC DNA]</scope>
</reference>
<keyword evidence="3" id="KW-1185">Reference proteome</keyword>
<keyword evidence="1" id="KW-1133">Transmembrane helix</keyword>
<dbReference type="PANTHER" id="PTHR47555">
    <property type="entry name" value="N-ACETYLGLUCOSAMINYL TRANSFERASE COMPONENT FAMILY PROTEIN / GPI1 FAMILY PROTEIN"/>
    <property type="match status" value="1"/>
</dbReference>
<dbReference type="PANTHER" id="PTHR47555:SF2">
    <property type="entry name" value="N-ACETYLGLUCOSAMINYL TRANSFERASE COMPONENT FAMILY PROTEIN _ GPI1 FAMILY PROTEIN"/>
    <property type="match status" value="1"/>
</dbReference>